<evidence type="ECO:0000259" key="1">
    <source>
        <dbReference type="Pfam" id="PF00561"/>
    </source>
</evidence>
<reference evidence="2 3" key="1">
    <citation type="submission" date="2018-07" db="EMBL/GenBank/DDBJ databases">
        <authorList>
            <person name="Quirk P.G."/>
            <person name="Krulwich T.A."/>
        </authorList>
    </citation>
    <scope>NUCLEOTIDE SEQUENCE [LARGE SCALE GENOMIC DNA]</scope>
    <source>
        <strain evidence="2 3">CC-BB4</strain>
    </source>
</reference>
<dbReference type="EMBL" id="CP031417">
    <property type="protein sequence ID" value="AXK82865.1"/>
    <property type="molecule type" value="Genomic_DNA"/>
</dbReference>
<dbReference type="GO" id="GO:0016787">
    <property type="term" value="F:hydrolase activity"/>
    <property type="evidence" value="ECO:0007669"/>
    <property type="project" value="UniProtKB-KW"/>
</dbReference>
<name>A0A346A118_9HYPH</name>
<dbReference type="PRINTS" id="PR00111">
    <property type="entry name" value="ABHYDROLASE"/>
</dbReference>
<dbReference type="PANTHER" id="PTHR43194">
    <property type="entry name" value="HYDROLASE ALPHA/BETA FOLD FAMILY"/>
    <property type="match status" value="1"/>
</dbReference>
<dbReference type="InterPro" id="IPR050228">
    <property type="entry name" value="Carboxylesterase_BioH"/>
</dbReference>
<dbReference type="SUPFAM" id="SSF53474">
    <property type="entry name" value="alpha/beta-Hydrolases"/>
    <property type="match status" value="1"/>
</dbReference>
<proteinExistence type="predicted"/>
<dbReference type="InterPro" id="IPR000073">
    <property type="entry name" value="AB_hydrolase_1"/>
</dbReference>
<dbReference type="OrthoDB" id="9808398at2"/>
<feature type="domain" description="AB hydrolase-1" evidence="1">
    <location>
        <begin position="27"/>
        <end position="215"/>
    </location>
</feature>
<gene>
    <name evidence="2" type="ORF">DW352_21465</name>
</gene>
<organism evidence="2 3">
    <name type="scientific">Pseudolabrys taiwanensis</name>
    <dbReference type="NCBI Taxonomy" id="331696"/>
    <lineage>
        <taxon>Bacteria</taxon>
        <taxon>Pseudomonadati</taxon>
        <taxon>Pseudomonadota</taxon>
        <taxon>Alphaproteobacteria</taxon>
        <taxon>Hyphomicrobiales</taxon>
        <taxon>Xanthobacteraceae</taxon>
        <taxon>Pseudolabrys</taxon>
    </lineage>
</organism>
<dbReference type="PANTHER" id="PTHR43194:SF2">
    <property type="entry name" value="PEROXISOMAL MEMBRANE PROTEIN LPX1"/>
    <property type="match status" value="1"/>
</dbReference>
<keyword evidence="2" id="KW-0378">Hydrolase</keyword>
<dbReference type="Pfam" id="PF00561">
    <property type="entry name" value="Abhydrolase_1"/>
    <property type="match status" value="1"/>
</dbReference>
<sequence length="279" mass="30853">MTHTTGRVRSSDVDIFYRTFGRPGGTPILIVHGLSYFSYDWIEAGTLMAKDREVVAIDMRGFGESSWSQTRDYKLETLSNDVIAVMDHLGWDKAVLMGHSFGGRVCLATAGWKPTRVAGLILVDFAPDIAAPGRKYTAQRIGGQPDVFASVDEAMTYDHDDPSDAKRRARWEAFLTKTDKGYALKRDLHYRDNFRRALETGQSSPVPTFLWPMLSEMAIPTLVIRGSMSNMFEAATLGKVRQMNPRATAIEIEGSHDLAGDNPNGLATAVREFLATSGL</sequence>
<dbReference type="KEGG" id="ptaw:DW352_21465"/>
<evidence type="ECO:0000313" key="2">
    <source>
        <dbReference type="EMBL" id="AXK82865.1"/>
    </source>
</evidence>
<protein>
    <submittedName>
        <fullName evidence="2">Alpha/beta hydrolase</fullName>
    </submittedName>
</protein>
<dbReference type="Gene3D" id="3.40.50.1820">
    <property type="entry name" value="alpha/beta hydrolase"/>
    <property type="match status" value="1"/>
</dbReference>
<dbReference type="InterPro" id="IPR029058">
    <property type="entry name" value="AB_hydrolase_fold"/>
</dbReference>
<dbReference type="Proteomes" id="UP000254889">
    <property type="component" value="Chromosome"/>
</dbReference>
<dbReference type="RefSeq" id="WP_115693244.1">
    <property type="nucleotide sequence ID" value="NZ_CP031417.1"/>
</dbReference>
<evidence type="ECO:0000313" key="3">
    <source>
        <dbReference type="Proteomes" id="UP000254889"/>
    </source>
</evidence>
<accession>A0A346A118</accession>
<keyword evidence="3" id="KW-1185">Reference proteome</keyword>
<dbReference type="AlphaFoldDB" id="A0A346A118"/>